<keyword evidence="1" id="KW-1133">Transmembrane helix</keyword>
<comment type="caution">
    <text evidence="2">The sequence shown here is derived from an EMBL/GenBank/DDBJ whole genome shotgun (WGS) entry which is preliminary data.</text>
</comment>
<sequence length="118" mass="13701">MELMFVRFDVAVGKEWIYFNEAVERKLALHRVGEISPGLVTYSLLVEPGNEACTSWIEELKKQFELRELVLTLQTKKEVIQENVPGIYALFMWPFALTRCITGGISFFLMSKRIPRLM</sequence>
<keyword evidence="3" id="KW-1185">Reference proteome</keyword>
<proteinExistence type="predicted"/>
<dbReference type="RefSeq" id="WP_202653345.1">
    <property type="nucleotide sequence ID" value="NZ_JAESWB010000134.1"/>
</dbReference>
<feature type="transmembrane region" description="Helical" evidence="1">
    <location>
        <begin position="87"/>
        <end position="110"/>
    </location>
</feature>
<evidence type="ECO:0000313" key="2">
    <source>
        <dbReference type="EMBL" id="MBL4952066.1"/>
    </source>
</evidence>
<evidence type="ECO:0000256" key="1">
    <source>
        <dbReference type="SAM" id="Phobius"/>
    </source>
</evidence>
<reference evidence="2 3" key="1">
    <citation type="submission" date="2021-01" db="EMBL/GenBank/DDBJ databases">
        <title>Genome public.</title>
        <authorList>
            <person name="Liu C."/>
            <person name="Sun Q."/>
        </authorList>
    </citation>
    <scope>NUCLEOTIDE SEQUENCE [LARGE SCALE GENOMIC DNA]</scope>
    <source>
        <strain evidence="2 3">YIM B02564</strain>
    </source>
</reference>
<dbReference type="EMBL" id="JAESWB010000134">
    <property type="protein sequence ID" value="MBL4952066.1"/>
    <property type="molecule type" value="Genomic_DNA"/>
</dbReference>
<keyword evidence="1" id="KW-0472">Membrane</keyword>
<accession>A0ABS1TL75</accession>
<organism evidence="2 3">
    <name type="scientific">Neobacillus paridis</name>
    <dbReference type="NCBI Taxonomy" id="2803862"/>
    <lineage>
        <taxon>Bacteria</taxon>
        <taxon>Bacillati</taxon>
        <taxon>Bacillota</taxon>
        <taxon>Bacilli</taxon>
        <taxon>Bacillales</taxon>
        <taxon>Bacillaceae</taxon>
        <taxon>Neobacillus</taxon>
    </lineage>
</organism>
<protein>
    <submittedName>
        <fullName evidence="2">Uncharacterized protein</fullName>
    </submittedName>
</protein>
<evidence type="ECO:0000313" key="3">
    <source>
        <dbReference type="Proteomes" id="UP000623967"/>
    </source>
</evidence>
<keyword evidence="1" id="KW-0812">Transmembrane</keyword>
<name>A0ABS1TL75_9BACI</name>
<gene>
    <name evidence="2" type="ORF">JK635_07565</name>
</gene>
<dbReference type="Proteomes" id="UP000623967">
    <property type="component" value="Unassembled WGS sequence"/>
</dbReference>